<comment type="similarity">
    <text evidence="1 4">Belongs to the carbohydrate kinase PfkB family.</text>
</comment>
<dbReference type="PANTHER" id="PTHR43320:SF3">
    <property type="entry name" value="CARBOHYDRATE KINASE PFKB DOMAIN-CONTAINING PROTEIN"/>
    <property type="match status" value="1"/>
</dbReference>
<dbReference type="AlphaFoldDB" id="A0A1Q6DTJ4"/>
<protein>
    <submittedName>
        <fullName evidence="6">Sugar kinase ribokinase family</fullName>
    </submittedName>
</protein>
<dbReference type="SUPFAM" id="SSF53613">
    <property type="entry name" value="Ribokinase-like"/>
    <property type="match status" value="1"/>
</dbReference>
<evidence type="ECO:0000256" key="3">
    <source>
        <dbReference type="ARBA" id="ARBA00022777"/>
    </source>
</evidence>
<feature type="domain" description="Carbohydrate kinase PfkB" evidence="5">
    <location>
        <begin position="24"/>
        <end position="300"/>
    </location>
</feature>
<dbReference type="InterPro" id="IPR029056">
    <property type="entry name" value="Ribokinase-like"/>
</dbReference>
<evidence type="ECO:0000313" key="6">
    <source>
        <dbReference type="EMBL" id="OKY77675.1"/>
    </source>
</evidence>
<name>A0A1Q6DTJ4_METT1</name>
<gene>
    <name evidence="6" type="ORF">BTN85_0143</name>
</gene>
<proteinExistence type="inferred from homology"/>
<accession>A0A1Q6DTJ4</accession>
<organism evidence="6 7">
    <name type="scientific">Methanohalarchaeum thermophilum</name>
    <dbReference type="NCBI Taxonomy" id="1903181"/>
    <lineage>
        <taxon>Archaea</taxon>
        <taxon>Methanobacteriati</taxon>
        <taxon>Methanobacteriota</taxon>
        <taxon>Methanonatronarchaeia</taxon>
        <taxon>Methanonatronarchaeales</taxon>
        <taxon>Methanonatronarchaeaceae</taxon>
        <taxon>Candidatus Methanohalarchaeum</taxon>
    </lineage>
</organism>
<evidence type="ECO:0000313" key="7">
    <source>
        <dbReference type="Proteomes" id="UP000185744"/>
    </source>
</evidence>
<dbReference type="Gene3D" id="3.40.1190.20">
    <property type="match status" value="1"/>
</dbReference>
<dbReference type="Pfam" id="PF00294">
    <property type="entry name" value="PfkB"/>
    <property type="match status" value="1"/>
</dbReference>
<evidence type="ECO:0000259" key="5">
    <source>
        <dbReference type="Pfam" id="PF00294"/>
    </source>
</evidence>
<dbReference type="PRINTS" id="PR00990">
    <property type="entry name" value="RIBOKINASE"/>
</dbReference>
<evidence type="ECO:0000256" key="1">
    <source>
        <dbReference type="ARBA" id="ARBA00010688"/>
    </source>
</evidence>
<dbReference type="PROSITE" id="PS00584">
    <property type="entry name" value="PFKB_KINASES_2"/>
    <property type="match status" value="1"/>
</dbReference>
<dbReference type="STRING" id="1903181.BTN85_0143"/>
<keyword evidence="3 4" id="KW-0418">Kinase</keyword>
<comment type="caution">
    <text evidence="6">The sequence shown here is derived from an EMBL/GenBank/DDBJ whole genome shotgun (WGS) entry which is preliminary data.</text>
</comment>
<evidence type="ECO:0000256" key="4">
    <source>
        <dbReference type="RuleBase" id="RU003704"/>
    </source>
</evidence>
<reference evidence="6" key="1">
    <citation type="submission" date="2016-12" db="EMBL/GenBank/DDBJ databases">
        <title>Discovery of methanogenic haloarchaea.</title>
        <authorList>
            <person name="Sorokin D.Y."/>
            <person name="Makarova K.S."/>
            <person name="Abbas B."/>
            <person name="Ferrer M."/>
            <person name="Golyshin P.N."/>
        </authorList>
    </citation>
    <scope>NUCLEOTIDE SEQUENCE [LARGE SCALE GENOMIC DNA]</scope>
    <source>
        <strain evidence="6">HMET1</strain>
    </source>
</reference>
<dbReference type="Proteomes" id="UP000185744">
    <property type="component" value="Unassembled WGS sequence"/>
</dbReference>
<dbReference type="InterPro" id="IPR011611">
    <property type="entry name" value="PfkB_dom"/>
</dbReference>
<dbReference type="InParanoid" id="A0A1Q6DTJ4"/>
<dbReference type="EMBL" id="MSDW01000001">
    <property type="protein sequence ID" value="OKY77675.1"/>
    <property type="molecule type" value="Genomic_DNA"/>
</dbReference>
<keyword evidence="7" id="KW-1185">Reference proteome</keyword>
<keyword evidence="2 4" id="KW-0808">Transferase</keyword>
<dbReference type="InterPro" id="IPR002139">
    <property type="entry name" value="Ribo/fructo_kinase"/>
</dbReference>
<dbReference type="InterPro" id="IPR052700">
    <property type="entry name" value="Carb_kinase_PfkB-like"/>
</dbReference>
<dbReference type="InterPro" id="IPR002173">
    <property type="entry name" value="Carboh/pur_kinase_PfkB_CS"/>
</dbReference>
<evidence type="ECO:0000256" key="2">
    <source>
        <dbReference type="ARBA" id="ARBA00022679"/>
    </source>
</evidence>
<sequence>MKILDKEFEEKLGNSDKEFDLIGIGGLNWDRLLFVDRLANKGEEIGIKRIWEGVGGSAANTTTWLSKFNRKIGYVSCRGNDKEGNLIVKKFKSLNIDNSNIRVKDERTGSAFGIIDKKGERTLYSYGGASSKLNFQDIALDYINDSKIIHLTSLLGEKSVETMKKISSRSEPILSLSPGLLCQELEEKSLLSLIENSDILFLNELELEELLKNISNIRELFEKGVKIIVVTLGSEGCQIYCKGTSIEIPALDVDVKDTTGAGDAFAAGFLEGMLSNKKITECGKLGNKTAAECIQAIGGSYGQRP</sequence>
<dbReference type="PANTHER" id="PTHR43320">
    <property type="entry name" value="SUGAR KINASE"/>
    <property type="match status" value="1"/>
</dbReference>
<dbReference type="GO" id="GO:0016301">
    <property type="term" value="F:kinase activity"/>
    <property type="evidence" value="ECO:0007669"/>
    <property type="project" value="UniProtKB-KW"/>
</dbReference>